<evidence type="ECO:0000256" key="2">
    <source>
        <dbReference type="ARBA" id="ARBA00022723"/>
    </source>
</evidence>
<evidence type="ECO:0000259" key="5">
    <source>
        <dbReference type="Pfam" id="PF00413"/>
    </source>
</evidence>
<dbReference type="OrthoDB" id="2919733at2"/>
<evidence type="ECO:0000256" key="4">
    <source>
        <dbReference type="ARBA" id="ARBA00022833"/>
    </source>
</evidence>
<dbReference type="Gene3D" id="3.40.390.10">
    <property type="entry name" value="Collagenase (Catalytic Domain)"/>
    <property type="match status" value="1"/>
</dbReference>
<gene>
    <name evidence="6" type="ORF">C7R93_28010</name>
</gene>
<dbReference type="RefSeq" id="WP_106841867.1">
    <property type="nucleotide sequence ID" value="NZ_JARMEZ010000041.1"/>
</dbReference>
<keyword evidence="2" id="KW-0479">Metal-binding</keyword>
<keyword evidence="3" id="KW-0378">Hydrolase</keyword>
<accession>A0A2P7UIK1</accession>
<dbReference type="Pfam" id="PF00413">
    <property type="entry name" value="Peptidase_M10"/>
    <property type="match status" value="1"/>
</dbReference>
<name>A0A2P7UIK1_9BACL</name>
<dbReference type="GO" id="GO:0006508">
    <property type="term" value="P:proteolysis"/>
    <property type="evidence" value="ECO:0007669"/>
    <property type="project" value="UniProtKB-KW"/>
</dbReference>
<evidence type="ECO:0000313" key="7">
    <source>
        <dbReference type="Proteomes" id="UP000240419"/>
    </source>
</evidence>
<sequence length="235" mass="26812">MSNSLTRRKTAHFSLNVIVQKGAFEDLEIAKSTVKQNVVYAQHYFNRNAEVNGFPWMNLVFHEENDVFENDSLQHSFNSSHDLRDFFIETARAGDWRKTKQRLPCINIYYLIAIPPDGISAGVHIPGAATFCNLRAIEQLSLLLRKWKRASPSEHLALYGIIKHRPSVFLNANAIAPSTLAHEIGHILGLGHSSEPSNLMYPIANQRIRCELTYEQSVCLRDGIWKYSHGYFPFL</sequence>
<dbReference type="GO" id="GO:0031012">
    <property type="term" value="C:extracellular matrix"/>
    <property type="evidence" value="ECO:0007669"/>
    <property type="project" value="InterPro"/>
</dbReference>
<dbReference type="EMBL" id="PXZM01000054">
    <property type="protein sequence ID" value="PSJ86780.1"/>
    <property type="molecule type" value="Genomic_DNA"/>
</dbReference>
<keyword evidence="1" id="KW-0645">Protease</keyword>
<dbReference type="SUPFAM" id="SSF55486">
    <property type="entry name" value="Metalloproteases ('zincins'), catalytic domain"/>
    <property type="match status" value="1"/>
</dbReference>
<feature type="domain" description="Peptidase M10 metallopeptidase" evidence="5">
    <location>
        <begin position="177"/>
        <end position="206"/>
    </location>
</feature>
<keyword evidence="4" id="KW-0862">Zinc</keyword>
<dbReference type="GO" id="GO:0008270">
    <property type="term" value="F:zinc ion binding"/>
    <property type="evidence" value="ECO:0007669"/>
    <property type="project" value="InterPro"/>
</dbReference>
<evidence type="ECO:0000313" key="6">
    <source>
        <dbReference type="EMBL" id="PSJ86780.1"/>
    </source>
</evidence>
<dbReference type="InterPro" id="IPR001818">
    <property type="entry name" value="Pept_M10_metallopeptidase"/>
</dbReference>
<evidence type="ECO:0000256" key="1">
    <source>
        <dbReference type="ARBA" id="ARBA00022670"/>
    </source>
</evidence>
<dbReference type="Proteomes" id="UP000240419">
    <property type="component" value="Unassembled WGS sequence"/>
</dbReference>
<evidence type="ECO:0000256" key="3">
    <source>
        <dbReference type="ARBA" id="ARBA00022801"/>
    </source>
</evidence>
<proteinExistence type="predicted"/>
<dbReference type="GO" id="GO:0004222">
    <property type="term" value="F:metalloendopeptidase activity"/>
    <property type="evidence" value="ECO:0007669"/>
    <property type="project" value="InterPro"/>
</dbReference>
<reference evidence="6 7" key="1">
    <citation type="submission" date="2018-03" db="EMBL/GenBank/DDBJ databases">
        <title>Brevisbacillus phylogenomics.</title>
        <authorList>
            <person name="Dunlap C."/>
        </authorList>
    </citation>
    <scope>NUCLEOTIDE SEQUENCE [LARGE SCALE GENOMIC DNA]</scope>
    <source>
        <strain evidence="6 7">NRRL NRS-1210</strain>
    </source>
</reference>
<protein>
    <recommendedName>
        <fullName evidence="5">Peptidase M10 metallopeptidase domain-containing protein</fullName>
    </recommendedName>
</protein>
<dbReference type="InterPro" id="IPR024079">
    <property type="entry name" value="MetalloPept_cat_dom_sf"/>
</dbReference>
<keyword evidence="7" id="KW-1185">Reference proteome</keyword>
<comment type="caution">
    <text evidence="6">The sequence shown here is derived from an EMBL/GenBank/DDBJ whole genome shotgun (WGS) entry which is preliminary data.</text>
</comment>
<dbReference type="AlphaFoldDB" id="A0A2P7UIK1"/>
<organism evidence="6 7">
    <name type="scientific">Brevibacillus fortis</name>
    <dbReference type="NCBI Taxonomy" id="2126352"/>
    <lineage>
        <taxon>Bacteria</taxon>
        <taxon>Bacillati</taxon>
        <taxon>Bacillota</taxon>
        <taxon>Bacilli</taxon>
        <taxon>Bacillales</taxon>
        <taxon>Paenibacillaceae</taxon>
        <taxon>Brevibacillus</taxon>
    </lineage>
</organism>